<name>S4NUU3_9LACO</name>
<dbReference type="AlphaFoldDB" id="S4NUU3"/>
<dbReference type="EMBL" id="BASH01000011">
    <property type="protein sequence ID" value="GAD17698.1"/>
    <property type="molecule type" value="Genomic_DNA"/>
</dbReference>
<feature type="transmembrane region" description="Helical" evidence="1">
    <location>
        <begin position="6"/>
        <end position="29"/>
    </location>
</feature>
<keyword evidence="3" id="KW-1185">Reference proteome</keyword>
<evidence type="ECO:0000313" key="3">
    <source>
        <dbReference type="Proteomes" id="UP000016361"/>
    </source>
</evidence>
<keyword evidence="1" id="KW-0812">Transmembrane</keyword>
<reference evidence="3" key="1">
    <citation type="journal article" date="2013" name="Genome Announc.">
        <title>Draft Genome Sequence of D-Branched-Chain Amino Acid Producer Lactobacillus otakiensis JCM 15040T, Isolated from a Traditional Japanese Pickle.</title>
        <authorList>
            <person name="Doi K."/>
            <person name="Mori K."/>
            <person name="Mutaguchi Y."/>
            <person name="Tashiro K."/>
            <person name="Fujino Y."/>
            <person name="Ohmori T."/>
            <person name="Kuhara S."/>
            <person name="Ohshima T."/>
        </authorList>
    </citation>
    <scope>NUCLEOTIDE SEQUENCE [LARGE SCALE GENOMIC DNA]</scope>
    <source>
        <strain evidence="3">JCM 15040</strain>
    </source>
</reference>
<sequence length="42" mass="4927">MTVLTWSITYGMLLIPIFIVYAISTFILFKLPLTQNKDRSNY</sequence>
<keyword evidence="1" id="KW-1133">Transmembrane helix</keyword>
<evidence type="ECO:0000313" key="2">
    <source>
        <dbReference type="EMBL" id="GAD17698.1"/>
    </source>
</evidence>
<dbReference type="eggNOG" id="ENOG5030APH">
    <property type="taxonomic scope" value="Bacteria"/>
</dbReference>
<keyword evidence="1" id="KW-0472">Membrane</keyword>
<comment type="caution">
    <text evidence="2">The sequence shown here is derived from an EMBL/GenBank/DDBJ whole genome shotgun (WGS) entry which is preliminary data.</text>
</comment>
<dbReference type="Proteomes" id="UP000016361">
    <property type="component" value="Unassembled WGS sequence"/>
</dbReference>
<gene>
    <name evidence="2" type="ORF">LOT_2236</name>
</gene>
<organism evidence="2 3">
    <name type="scientific">Lentilactobacillus otakiensis DSM 19908 = JCM 15040</name>
    <dbReference type="NCBI Taxonomy" id="1423780"/>
    <lineage>
        <taxon>Bacteria</taxon>
        <taxon>Bacillati</taxon>
        <taxon>Bacillota</taxon>
        <taxon>Bacilli</taxon>
        <taxon>Lactobacillales</taxon>
        <taxon>Lactobacillaceae</taxon>
        <taxon>Lentilactobacillus</taxon>
    </lineage>
</organism>
<protein>
    <submittedName>
        <fullName evidence="2">Uncharacterized protein</fullName>
    </submittedName>
</protein>
<accession>S4NUU3</accession>
<proteinExistence type="predicted"/>
<evidence type="ECO:0000256" key="1">
    <source>
        <dbReference type="SAM" id="Phobius"/>
    </source>
</evidence>